<keyword evidence="2" id="KW-1185">Reference proteome</keyword>
<dbReference type="InterPro" id="IPR010985">
    <property type="entry name" value="Ribbon_hlx_hlx"/>
</dbReference>
<sequence>MNKKWAVKRITINLASTESEKLEQYCAITGRPATDIIRELIRSLPMSQAEVSQSSQVVFTKEVAHTQQSVSLG</sequence>
<evidence type="ECO:0000313" key="1">
    <source>
        <dbReference type="EMBL" id="RCJ18633.1"/>
    </source>
</evidence>
<name>A0A367Q5S3_9NOSO</name>
<proteinExistence type="predicted"/>
<evidence type="ECO:0000313" key="2">
    <source>
        <dbReference type="Proteomes" id="UP000252107"/>
    </source>
</evidence>
<comment type="caution">
    <text evidence="1">The sequence shown here is derived from an EMBL/GenBank/DDBJ whole genome shotgun (WGS) entry which is preliminary data.</text>
</comment>
<dbReference type="SUPFAM" id="SSF47598">
    <property type="entry name" value="Ribbon-helix-helix"/>
    <property type="match status" value="1"/>
</dbReference>
<dbReference type="Proteomes" id="UP000252107">
    <property type="component" value="Unassembled WGS sequence"/>
</dbReference>
<reference evidence="1" key="1">
    <citation type="submission" date="2016-04" db="EMBL/GenBank/DDBJ databases">
        <authorList>
            <person name="Tabuchi Yagui T.R."/>
        </authorList>
    </citation>
    <scope>NUCLEOTIDE SEQUENCE [LARGE SCALE GENOMIC DNA]</scope>
    <source>
        <strain evidence="1">NIES-26</strain>
    </source>
</reference>
<gene>
    <name evidence="1" type="ORF">A6770_32825</name>
</gene>
<dbReference type="EMBL" id="LXQD01000346">
    <property type="protein sequence ID" value="RCJ18633.1"/>
    <property type="molecule type" value="Genomic_DNA"/>
</dbReference>
<organism evidence="1 2">
    <name type="scientific">Nostoc minutum NIES-26</name>
    <dbReference type="NCBI Taxonomy" id="1844469"/>
    <lineage>
        <taxon>Bacteria</taxon>
        <taxon>Bacillati</taxon>
        <taxon>Cyanobacteriota</taxon>
        <taxon>Cyanophyceae</taxon>
        <taxon>Nostocales</taxon>
        <taxon>Nostocaceae</taxon>
        <taxon>Nostoc</taxon>
    </lineage>
</organism>
<dbReference type="AlphaFoldDB" id="A0A367Q5S3"/>
<protein>
    <submittedName>
        <fullName evidence="1">CopG family transcriptional regulator</fullName>
    </submittedName>
</protein>
<accession>A0A367Q5S3</accession>
<dbReference type="GO" id="GO:0006355">
    <property type="term" value="P:regulation of DNA-templated transcription"/>
    <property type="evidence" value="ECO:0007669"/>
    <property type="project" value="InterPro"/>
</dbReference>